<comment type="caution">
    <text evidence="2">The sequence shown here is derived from an EMBL/GenBank/DDBJ whole genome shotgun (WGS) entry which is preliminary data.</text>
</comment>
<dbReference type="SUPFAM" id="SSF56954">
    <property type="entry name" value="Outer membrane efflux proteins (OEP)"/>
    <property type="match status" value="1"/>
</dbReference>
<organism evidence="2 3">
    <name type="scientific">Chryseosolibacter indicus</name>
    <dbReference type="NCBI Taxonomy" id="2782351"/>
    <lineage>
        <taxon>Bacteria</taxon>
        <taxon>Pseudomonadati</taxon>
        <taxon>Bacteroidota</taxon>
        <taxon>Cytophagia</taxon>
        <taxon>Cytophagales</taxon>
        <taxon>Chryseotaleaceae</taxon>
        <taxon>Chryseosolibacter</taxon>
    </lineage>
</organism>
<dbReference type="PANTHER" id="PTHR30203">
    <property type="entry name" value="OUTER MEMBRANE CATION EFFLUX PROTEIN"/>
    <property type="match status" value="1"/>
</dbReference>
<accession>A0ABS5VXZ6</accession>
<dbReference type="InterPro" id="IPR010131">
    <property type="entry name" value="MdtP/NodT-like"/>
</dbReference>
<feature type="non-terminal residue" evidence="2">
    <location>
        <position position="1"/>
    </location>
</feature>
<evidence type="ECO:0000256" key="1">
    <source>
        <dbReference type="ARBA" id="ARBA00007613"/>
    </source>
</evidence>
<protein>
    <submittedName>
        <fullName evidence="2">TolC family protein</fullName>
    </submittedName>
</protein>
<evidence type="ECO:0000313" key="2">
    <source>
        <dbReference type="EMBL" id="MBT1705727.1"/>
    </source>
</evidence>
<dbReference type="InterPro" id="IPR003423">
    <property type="entry name" value="OMP_efflux"/>
</dbReference>
<dbReference type="RefSeq" id="WP_254155781.1">
    <property type="nucleotide sequence ID" value="NZ_JAHESD010000065.1"/>
</dbReference>
<name>A0ABS5VXZ6_9BACT</name>
<keyword evidence="3" id="KW-1185">Reference proteome</keyword>
<dbReference type="PANTHER" id="PTHR30203:SF30">
    <property type="entry name" value="OUTER MEMBRANE PROTEIN-RELATED"/>
    <property type="match status" value="1"/>
</dbReference>
<dbReference type="Gene3D" id="1.20.1600.10">
    <property type="entry name" value="Outer membrane efflux proteins (OEP)"/>
    <property type="match status" value="1"/>
</dbReference>
<dbReference type="Pfam" id="PF02321">
    <property type="entry name" value="OEP"/>
    <property type="match status" value="1"/>
</dbReference>
<dbReference type="Gene3D" id="2.20.200.10">
    <property type="entry name" value="Outer membrane efflux proteins (OEP)"/>
    <property type="match status" value="1"/>
</dbReference>
<gene>
    <name evidence="2" type="ORF">KK060_20720</name>
</gene>
<reference evidence="2 3" key="1">
    <citation type="submission" date="2021-05" db="EMBL/GenBank/DDBJ databases">
        <title>A Polyphasic approach of four new species of the genus Ohtaekwangia: Ohtaekwangia histidinii sp. nov., Ohtaekwangia cretensis sp. nov., Ohtaekwangia indiensis sp. nov., Ohtaekwangia reichenbachii sp. nov. from diverse environment.</title>
        <authorList>
            <person name="Octaviana S."/>
        </authorList>
    </citation>
    <scope>NUCLEOTIDE SEQUENCE [LARGE SCALE GENOMIC DNA]</scope>
    <source>
        <strain evidence="2 3">PWU20</strain>
    </source>
</reference>
<dbReference type="Proteomes" id="UP000772618">
    <property type="component" value="Unassembled WGS sequence"/>
</dbReference>
<evidence type="ECO:0000313" key="3">
    <source>
        <dbReference type="Proteomes" id="UP000772618"/>
    </source>
</evidence>
<proteinExistence type="inferred from homology"/>
<comment type="similarity">
    <text evidence="1">Belongs to the outer membrane factor (OMF) (TC 1.B.17) family.</text>
</comment>
<dbReference type="EMBL" id="JAHESD010000065">
    <property type="protein sequence ID" value="MBT1705727.1"/>
    <property type="molecule type" value="Genomic_DNA"/>
</dbReference>
<sequence length="184" mass="20806">LQIRPDIKQVELDLAAAKLDIKVAKANFYPSLRITAGVGYQAFDPKYLLTTPESMLYTLAGDLIAPLVNRNAIKAYYYSASSRQIQAVYNYERTILNAYIEVVNQLSNISNLERSYDLKSKQVDALTQSINISTGLFKSARADYMEVLMTQRDALESRFELIETKKEQMNAMVNIYQALGGGWK</sequence>